<sequence length="126" mass="13452">MEITVAPPDMPACPPRIAGPTPRRYGAPALPENLYPHYVQLVQSEVAEELAIRLVQEAASVAGSDTTADRIREKMRAAIVRMIPTTGGIELAAGSPQRVALVGPPGGGKTTTLAKLAAEFKLRRRR</sequence>
<organism evidence="1">
    <name type="scientific">marine sediment metagenome</name>
    <dbReference type="NCBI Taxonomy" id="412755"/>
    <lineage>
        <taxon>unclassified sequences</taxon>
        <taxon>metagenomes</taxon>
        <taxon>ecological metagenomes</taxon>
    </lineage>
</organism>
<name>X0VLT6_9ZZZZ</name>
<proteinExistence type="predicted"/>
<reference evidence="1" key="1">
    <citation type="journal article" date="2014" name="Front. Microbiol.">
        <title>High frequency of phylogenetically diverse reductive dehalogenase-homologous genes in deep subseafloor sedimentary metagenomes.</title>
        <authorList>
            <person name="Kawai M."/>
            <person name="Futagami T."/>
            <person name="Toyoda A."/>
            <person name="Takaki Y."/>
            <person name="Nishi S."/>
            <person name="Hori S."/>
            <person name="Arai W."/>
            <person name="Tsubouchi T."/>
            <person name="Morono Y."/>
            <person name="Uchiyama I."/>
            <person name="Ito T."/>
            <person name="Fujiyama A."/>
            <person name="Inagaki F."/>
            <person name="Takami H."/>
        </authorList>
    </citation>
    <scope>NUCLEOTIDE SEQUENCE</scope>
    <source>
        <strain evidence="1">Expedition CK06-06</strain>
    </source>
</reference>
<gene>
    <name evidence="1" type="ORF">S01H1_41230</name>
</gene>
<comment type="caution">
    <text evidence="1">The sequence shown here is derived from an EMBL/GenBank/DDBJ whole genome shotgun (WGS) entry which is preliminary data.</text>
</comment>
<dbReference type="EMBL" id="BARS01026141">
    <property type="protein sequence ID" value="GAG12157.1"/>
    <property type="molecule type" value="Genomic_DNA"/>
</dbReference>
<accession>X0VLT6</accession>
<dbReference type="Gene3D" id="3.40.50.300">
    <property type="entry name" value="P-loop containing nucleotide triphosphate hydrolases"/>
    <property type="match status" value="1"/>
</dbReference>
<dbReference type="InterPro" id="IPR027417">
    <property type="entry name" value="P-loop_NTPase"/>
</dbReference>
<protein>
    <submittedName>
        <fullName evidence="1">Uncharacterized protein</fullName>
    </submittedName>
</protein>
<evidence type="ECO:0000313" key="1">
    <source>
        <dbReference type="EMBL" id="GAG12157.1"/>
    </source>
</evidence>
<dbReference type="SUPFAM" id="SSF52540">
    <property type="entry name" value="P-loop containing nucleoside triphosphate hydrolases"/>
    <property type="match status" value="1"/>
</dbReference>
<dbReference type="AlphaFoldDB" id="X0VLT6"/>
<feature type="non-terminal residue" evidence="1">
    <location>
        <position position="126"/>
    </location>
</feature>